<dbReference type="Pfam" id="PF12697">
    <property type="entry name" value="Abhydrolase_6"/>
    <property type="match status" value="1"/>
</dbReference>
<dbReference type="AlphaFoldDB" id="A0A6J4V7E2"/>
<dbReference type="PANTHER" id="PTHR43798">
    <property type="entry name" value="MONOACYLGLYCEROL LIPASE"/>
    <property type="match status" value="1"/>
</dbReference>
<gene>
    <name evidence="2" type="ORF">AVDCRST_MAG18-1983</name>
</gene>
<dbReference type="InterPro" id="IPR000073">
    <property type="entry name" value="AB_hydrolase_1"/>
</dbReference>
<name>A0A6J4V7E2_9BACT</name>
<dbReference type="Gene3D" id="3.40.50.1820">
    <property type="entry name" value="alpha/beta hydrolase"/>
    <property type="match status" value="1"/>
</dbReference>
<dbReference type="InterPro" id="IPR029058">
    <property type="entry name" value="AB_hydrolase_fold"/>
</dbReference>
<protein>
    <recommendedName>
        <fullName evidence="1">AB hydrolase-1 domain-containing protein</fullName>
    </recommendedName>
</protein>
<sequence>MGEWASWPDGEVLSDGMPIHYYRVGDRSKPAVVLLHGFTDFGLCWARLATDLATDYDLIMVDAIGHGRSGGTGRGFRGRAGGDVLAVIAGLGLDRPAIIGHSMGAGTAAGVAAEAPDTIRALVLEDPGWRDAVATSTEAGVTGAPTGSRAALGSPSWIDWVKGFKALSAEERYARAAIERPEWAEAERLPWADAKALLDLAVFDEPRATGPTPWREVARRISCPTLLLTADPARGGIVTPGVAEEALGYWREGRVVNLPGAGHNIRREAYGPSLAAVSEFLGSNR</sequence>
<evidence type="ECO:0000313" key="2">
    <source>
        <dbReference type="EMBL" id="CAA9571101.1"/>
    </source>
</evidence>
<accession>A0A6J4V7E2</accession>
<proteinExistence type="predicted"/>
<dbReference type="SUPFAM" id="SSF53474">
    <property type="entry name" value="alpha/beta-Hydrolases"/>
    <property type="match status" value="1"/>
</dbReference>
<dbReference type="PANTHER" id="PTHR43798:SF33">
    <property type="entry name" value="HYDROLASE, PUTATIVE (AFU_ORTHOLOGUE AFUA_2G14860)-RELATED"/>
    <property type="match status" value="1"/>
</dbReference>
<reference evidence="2" key="1">
    <citation type="submission" date="2020-02" db="EMBL/GenBank/DDBJ databases">
        <authorList>
            <person name="Meier V. D."/>
        </authorList>
    </citation>
    <scope>NUCLEOTIDE SEQUENCE</scope>
    <source>
        <strain evidence="2">AVDCRST_MAG18</strain>
    </source>
</reference>
<organism evidence="2">
    <name type="scientific">uncultured Thermomicrobiales bacterium</name>
    <dbReference type="NCBI Taxonomy" id="1645740"/>
    <lineage>
        <taxon>Bacteria</taxon>
        <taxon>Pseudomonadati</taxon>
        <taxon>Thermomicrobiota</taxon>
        <taxon>Thermomicrobia</taxon>
        <taxon>Thermomicrobiales</taxon>
        <taxon>environmental samples</taxon>
    </lineage>
</organism>
<dbReference type="EMBL" id="CADCWN010000156">
    <property type="protein sequence ID" value="CAA9571101.1"/>
    <property type="molecule type" value="Genomic_DNA"/>
</dbReference>
<dbReference type="GO" id="GO:0016020">
    <property type="term" value="C:membrane"/>
    <property type="evidence" value="ECO:0007669"/>
    <property type="project" value="TreeGrafter"/>
</dbReference>
<feature type="domain" description="AB hydrolase-1" evidence="1">
    <location>
        <begin position="32"/>
        <end position="264"/>
    </location>
</feature>
<dbReference type="PRINTS" id="PR00111">
    <property type="entry name" value="ABHYDROLASE"/>
</dbReference>
<dbReference type="InterPro" id="IPR050266">
    <property type="entry name" value="AB_hydrolase_sf"/>
</dbReference>
<evidence type="ECO:0000259" key="1">
    <source>
        <dbReference type="Pfam" id="PF12697"/>
    </source>
</evidence>